<sequence length="240" mass="25902">MAETANVVVLMPGETLQLPNSEASLTPAQELVLGPGLRRDDGGTVVATKAGVLRRRDPNVYWIDSHQKRYVPVRGEMVIGIVAAKSVDLFKVDIGSSEHASLSYLAFEGATKRNRPNLQVGDLVFTRLLVANKDMEPEVVCVDSAGRANGLGQLSGDGFLIHTSLEFCRRLLTPGCPLIASLSAVCPCEITVGMNGRVWLRAKALWPAAVAAALLERSNCIETEQMKSQLQNLTDCLANF</sequence>
<dbReference type="GO" id="GO:0000176">
    <property type="term" value="C:nuclear exosome (RNase complex)"/>
    <property type="evidence" value="ECO:0007669"/>
    <property type="project" value="TreeGrafter"/>
</dbReference>
<evidence type="ECO:0000259" key="10">
    <source>
        <dbReference type="Pfam" id="PF15985"/>
    </source>
</evidence>
<dbReference type="FunFam" id="2.40.50.140:FF:000112">
    <property type="entry name" value="Exosome complex component RRP40"/>
    <property type="match status" value="1"/>
</dbReference>
<evidence type="ECO:0000313" key="12">
    <source>
        <dbReference type="Ensembl" id="ENSEBUP00000025777.1"/>
    </source>
</evidence>
<evidence type="ECO:0000256" key="4">
    <source>
        <dbReference type="ARBA" id="ARBA00022490"/>
    </source>
</evidence>
<dbReference type="Ensembl" id="ENSEBUT00000026353.1">
    <property type="protein sequence ID" value="ENSEBUP00000025777.1"/>
    <property type="gene ID" value="ENSEBUG00000015885.1"/>
</dbReference>
<keyword evidence="5" id="KW-0698">rRNA processing</keyword>
<evidence type="ECO:0000259" key="11">
    <source>
        <dbReference type="Pfam" id="PF18311"/>
    </source>
</evidence>
<dbReference type="AlphaFoldDB" id="A0A8C4R6T5"/>
<dbReference type="InterPro" id="IPR004088">
    <property type="entry name" value="KH_dom_type_1"/>
</dbReference>
<name>A0A8C4R6T5_EPTBU</name>
<dbReference type="CDD" id="cd22526">
    <property type="entry name" value="KH-I_Rrp40"/>
    <property type="match status" value="1"/>
</dbReference>
<dbReference type="Pfam" id="PF21262">
    <property type="entry name" value="RRP40_S1"/>
    <property type="match status" value="1"/>
</dbReference>
<evidence type="ECO:0000256" key="3">
    <source>
        <dbReference type="ARBA" id="ARBA00007841"/>
    </source>
</evidence>
<protein>
    <recommendedName>
        <fullName evidence="9">Ribosomal RNA-processing protein 40</fullName>
    </recommendedName>
</protein>
<evidence type="ECO:0000256" key="1">
    <source>
        <dbReference type="ARBA" id="ARBA00004496"/>
    </source>
</evidence>
<evidence type="ECO:0000256" key="2">
    <source>
        <dbReference type="ARBA" id="ARBA00004604"/>
    </source>
</evidence>
<keyword evidence="4" id="KW-0963">Cytoplasm</keyword>
<feature type="domain" description="K Homology" evidence="10">
    <location>
        <begin position="158"/>
        <end position="203"/>
    </location>
</feature>
<dbReference type="Pfam" id="PF18311">
    <property type="entry name" value="Rrp40_N"/>
    <property type="match status" value="1"/>
</dbReference>
<dbReference type="Pfam" id="PF15985">
    <property type="entry name" value="KH_6"/>
    <property type="match status" value="1"/>
</dbReference>
<evidence type="ECO:0000256" key="8">
    <source>
        <dbReference type="ARBA" id="ARBA00023242"/>
    </source>
</evidence>
<dbReference type="InterPro" id="IPR037319">
    <property type="entry name" value="Rrp40_S1"/>
</dbReference>
<dbReference type="GO" id="GO:0071035">
    <property type="term" value="P:nuclear polyadenylation-dependent rRNA catabolic process"/>
    <property type="evidence" value="ECO:0007669"/>
    <property type="project" value="TreeGrafter"/>
</dbReference>
<dbReference type="InterPro" id="IPR012340">
    <property type="entry name" value="NA-bd_OB-fold"/>
</dbReference>
<evidence type="ECO:0000256" key="6">
    <source>
        <dbReference type="ARBA" id="ARBA00022835"/>
    </source>
</evidence>
<feature type="domain" description="Exosome complex exonuclease Rrp40 N-terminal" evidence="11">
    <location>
        <begin position="31"/>
        <end position="69"/>
    </location>
</feature>
<evidence type="ECO:0000313" key="13">
    <source>
        <dbReference type="Proteomes" id="UP000694388"/>
    </source>
</evidence>
<dbReference type="GO" id="GO:0034475">
    <property type="term" value="P:U4 snRNA 3'-end processing"/>
    <property type="evidence" value="ECO:0007669"/>
    <property type="project" value="TreeGrafter"/>
</dbReference>
<dbReference type="Gene3D" id="3.30.1370.10">
    <property type="entry name" value="K Homology domain, type 1"/>
    <property type="match status" value="1"/>
</dbReference>
<accession>A0A8C4R6T5</accession>
<dbReference type="InterPro" id="IPR049469">
    <property type="entry name" value="RRP40_KH-I"/>
</dbReference>
<comment type="similarity">
    <text evidence="3">Belongs to the RRP40 family.</text>
</comment>
<dbReference type="SUPFAM" id="SSF54791">
    <property type="entry name" value="Eukaryotic type KH-domain (KH-domain type I)"/>
    <property type="match status" value="1"/>
</dbReference>
<dbReference type="GO" id="GO:0000177">
    <property type="term" value="C:cytoplasmic exosome (RNase complex)"/>
    <property type="evidence" value="ECO:0007669"/>
    <property type="project" value="TreeGrafter"/>
</dbReference>
<reference evidence="12" key="2">
    <citation type="submission" date="2025-09" db="UniProtKB">
        <authorList>
            <consortium name="Ensembl"/>
        </authorList>
    </citation>
    <scope>IDENTIFICATION</scope>
</reference>
<dbReference type="Gene3D" id="2.40.50.100">
    <property type="match status" value="1"/>
</dbReference>
<keyword evidence="8" id="KW-0539">Nucleus</keyword>
<dbReference type="GO" id="GO:0000467">
    <property type="term" value="P:exonucleolytic trimming to generate mature 3'-end of 5.8S rRNA from tricistronic rRNA transcript (SSU-rRNA, 5.8S rRNA, LSU-rRNA)"/>
    <property type="evidence" value="ECO:0007669"/>
    <property type="project" value="TreeGrafter"/>
</dbReference>
<dbReference type="InterPro" id="IPR036612">
    <property type="entry name" value="KH_dom_type_1_sf"/>
</dbReference>
<dbReference type="SUPFAM" id="SSF50249">
    <property type="entry name" value="Nucleic acid-binding proteins"/>
    <property type="match status" value="1"/>
</dbReference>
<dbReference type="InterPro" id="IPR041054">
    <property type="entry name" value="Rrp40_N_euk"/>
</dbReference>
<dbReference type="InterPro" id="IPR026699">
    <property type="entry name" value="Exosome_RNA_bind1/RRP40/RRP4"/>
</dbReference>
<dbReference type="GO" id="GO:0005730">
    <property type="term" value="C:nucleolus"/>
    <property type="evidence" value="ECO:0007669"/>
    <property type="project" value="UniProtKB-SubCell"/>
</dbReference>
<dbReference type="GeneTree" id="ENSGT00940000153596"/>
<dbReference type="PANTHER" id="PTHR21321">
    <property type="entry name" value="PNAS-3 RELATED"/>
    <property type="match status" value="1"/>
</dbReference>
<dbReference type="OMA" id="SYMAFPN"/>
<comment type="subcellular location">
    <subcellularLocation>
        <location evidence="1">Cytoplasm</location>
    </subcellularLocation>
    <subcellularLocation>
        <location evidence="2">Nucleus</location>
        <location evidence="2">Nucleolus</location>
    </subcellularLocation>
</comment>
<dbReference type="CDD" id="cd05790">
    <property type="entry name" value="S1_Rrp40"/>
    <property type="match status" value="1"/>
</dbReference>
<dbReference type="PANTHER" id="PTHR21321:SF1">
    <property type="entry name" value="EXOSOME COMPLEX COMPONENT RRP40"/>
    <property type="match status" value="1"/>
</dbReference>
<dbReference type="SUPFAM" id="SSF110324">
    <property type="entry name" value="Ribosomal L27 protein-like"/>
    <property type="match status" value="1"/>
</dbReference>
<keyword evidence="6" id="KW-0271">Exosome</keyword>
<dbReference type="GO" id="GO:0071034">
    <property type="term" value="P:CUT catabolic process"/>
    <property type="evidence" value="ECO:0007669"/>
    <property type="project" value="TreeGrafter"/>
</dbReference>
<dbReference type="GO" id="GO:0003723">
    <property type="term" value="F:RNA binding"/>
    <property type="evidence" value="ECO:0007669"/>
    <property type="project" value="UniProtKB-KW"/>
</dbReference>
<keyword evidence="7" id="KW-0694">RNA-binding</keyword>
<dbReference type="GO" id="GO:0071051">
    <property type="term" value="P:poly(A)-dependent snoRNA 3'-end processing"/>
    <property type="evidence" value="ECO:0007669"/>
    <property type="project" value="TreeGrafter"/>
</dbReference>
<organism evidence="12 13">
    <name type="scientific">Eptatretus burgeri</name>
    <name type="common">Inshore hagfish</name>
    <dbReference type="NCBI Taxonomy" id="7764"/>
    <lineage>
        <taxon>Eukaryota</taxon>
        <taxon>Metazoa</taxon>
        <taxon>Chordata</taxon>
        <taxon>Craniata</taxon>
        <taxon>Vertebrata</taxon>
        <taxon>Cyclostomata</taxon>
        <taxon>Myxini</taxon>
        <taxon>Myxiniformes</taxon>
        <taxon>Myxinidae</taxon>
        <taxon>Eptatretinae</taxon>
        <taxon>Eptatretus</taxon>
    </lineage>
</organism>
<dbReference type="GO" id="GO:0071038">
    <property type="term" value="P:TRAMP-dependent tRNA surveillance pathway"/>
    <property type="evidence" value="ECO:0007669"/>
    <property type="project" value="TreeGrafter"/>
</dbReference>
<evidence type="ECO:0000256" key="7">
    <source>
        <dbReference type="ARBA" id="ARBA00022884"/>
    </source>
</evidence>
<dbReference type="Gene3D" id="2.40.50.140">
    <property type="entry name" value="Nucleic acid-binding proteins"/>
    <property type="match status" value="1"/>
</dbReference>
<keyword evidence="13" id="KW-1185">Reference proteome</keyword>
<dbReference type="Proteomes" id="UP000694388">
    <property type="component" value="Unplaced"/>
</dbReference>
<evidence type="ECO:0000256" key="9">
    <source>
        <dbReference type="ARBA" id="ARBA00030615"/>
    </source>
</evidence>
<evidence type="ECO:0000256" key="5">
    <source>
        <dbReference type="ARBA" id="ARBA00022552"/>
    </source>
</evidence>
<reference evidence="12" key="1">
    <citation type="submission" date="2025-08" db="UniProtKB">
        <authorList>
            <consortium name="Ensembl"/>
        </authorList>
    </citation>
    <scope>IDENTIFICATION</scope>
</reference>
<proteinExistence type="inferred from homology"/>